<dbReference type="RefSeq" id="WP_378598081.1">
    <property type="nucleotide sequence ID" value="NZ_JBHSQN010000001.1"/>
</dbReference>
<dbReference type="EMBL" id="JBHSQN010000001">
    <property type="protein sequence ID" value="MFC6009564.1"/>
    <property type="molecule type" value="Genomic_DNA"/>
</dbReference>
<dbReference type="InterPro" id="IPR021375">
    <property type="entry name" value="DUF2997"/>
</dbReference>
<sequence length="78" mass="8776">MSDKPVRLTLTIGADGRVAAETHDALGQDCLPYVQALEDLLEATTEDSAYTADWWRTETVRTEPSVVEPQREQLDGRW</sequence>
<gene>
    <name evidence="1" type="ORF">ACFP3H_00715</name>
</gene>
<evidence type="ECO:0000313" key="2">
    <source>
        <dbReference type="Proteomes" id="UP001596223"/>
    </source>
</evidence>
<dbReference type="Proteomes" id="UP001596223">
    <property type="component" value="Unassembled WGS sequence"/>
</dbReference>
<name>A0ABW1JLJ4_9NOCA</name>
<keyword evidence="2" id="KW-1185">Reference proteome</keyword>
<protein>
    <submittedName>
        <fullName evidence="1">DUF2997 domain-containing protein</fullName>
    </submittedName>
</protein>
<reference evidence="2" key="1">
    <citation type="journal article" date="2019" name="Int. J. Syst. Evol. Microbiol.">
        <title>The Global Catalogue of Microorganisms (GCM) 10K type strain sequencing project: providing services to taxonomists for standard genome sequencing and annotation.</title>
        <authorList>
            <consortium name="The Broad Institute Genomics Platform"/>
            <consortium name="The Broad Institute Genome Sequencing Center for Infectious Disease"/>
            <person name="Wu L."/>
            <person name="Ma J."/>
        </authorList>
    </citation>
    <scope>NUCLEOTIDE SEQUENCE [LARGE SCALE GENOMIC DNA]</scope>
    <source>
        <strain evidence="2">CCUG 36956</strain>
    </source>
</reference>
<dbReference type="Pfam" id="PF11211">
    <property type="entry name" value="DUF2997"/>
    <property type="match status" value="1"/>
</dbReference>
<evidence type="ECO:0000313" key="1">
    <source>
        <dbReference type="EMBL" id="MFC6009564.1"/>
    </source>
</evidence>
<accession>A0ABW1JLJ4</accession>
<organism evidence="1 2">
    <name type="scientific">Nocardia lasii</name>
    <dbReference type="NCBI Taxonomy" id="1616107"/>
    <lineage>
        <taxon>Bacteria</taxon>
        <taxon>Bacillati</taxon>
        <taxon>Actinomycetota</taxon>
        <taxon>Actinomycetes</taxon>
        <taxon>Mycobacteriales</taxon>
        <taxon>Nocardiaceae</taxon>
        <taxon>Nocardia</taxon>
    </lineage>
</organism>
<comment type="caution">
    <text evidence="1">The sequence shown here is derived from an EMBL/GenBank/DDBJ whole genome shotgun (WGS) entry which is preliminary data.</text>
</comment>
<proteinExistence type="predicted"/>